<proteinExistence type="predicted"/>
<dbReference type="WBParaSite" id="PS1159_v2.g10598.t1">
    <property type="protein sequence ID" value="PS1159_v2.g10598.t1"/>
    <property type="gene ID" value="PS1159_v2.g10598"/>
</dbReference>
<evidence type="ECO:0000313" key="1">
    <source>
        <dbReference type="Proteomes" id="UP000887580"/>
    </source>
</evidence>
<name>A0AC35ETA7_9BILA</name>
<accession>A0AC35ETA7</accession>
<protein>
    <submittedName>
        <fullName evidence="2">Uncharacterized protein</fullName>
    </submittedName>
</protein>
<sequence>MFLFSILNKRSKSTKNTKKVDSEEVKPTLGQVLNAIKAQKALADQKQRRNTFPMNKQSFNKMSTKSQKSLKK</sequence>
<reference evidence="2" key="1">
    <citation type="submission" date="2022-11" db="UniProtKB">
        <authorList>
            <consortium name="WormBaseParasite"/>
        </authorList>
    </citation>
    <scope>IDENTIFICATION</scope>
</reference>
<organism evidence="1 2">
    <name type="scientific">Panagrolaimus sp. PS1159</name>
    <dbReference type="NCBI Taxonomy" id="55785"/>
    <lineage>
        <taxon>Eukaryota</taxon>
        <taxon>Metazoa</taxon>
        <taxon>Ecdysozoa</taxon>
        <taxon>Nematoda</taxon>
        <taxon>Chromadorea</taxon>
        <taxon>Rhabditida</taxon>
        <taxon>Tylenchina</taxon>
        <taxon>Panagrolaimomorpha</taxon>
        <taxon>Panagrolaimoidea</taxon>
        <taxon>Panagrolaimidae</taxon>
        <taxon>Panagrolaimus</taxon>
    </lineage>
</organism>
<dbReference type="Proteomes" id="UP000887580">
    <property type="component" value="Unplaced"/>
</dbReference>
<evidence type="ECO:0000313" key="2">
    <source>
        <dbReference type="WBParaSite" id="PS1159_v2.g10598.t1"/>
    </source>
</evidence>